<proteinExistence type="predicted"/>
<dbReference type="GO" id="GO:0004725">
    <property type="term" value="F:protein tyrosine phosphatase activity"/>
    <property type="evidence" value="ECO:0007669"/>
    <property type="project" value="UniProtKB-EC"/>
</dbReference>
<feature type="chain" id="PRO_5043806720" evidence="2">
    <location>
        <begin position="29"/>
        <end position="363"/>
    </location>
</feature>
<dbReference type="EC" id="3.1.3.48" evidence="3"/>
<dbReference type="AlphaFoldDB" id="A0AAU8IKX7"/>
<organism evidence="3">
    <name type="scientific">Streptomyces tabacisoli</name>
    <dbReference type="NCBI Taxonomy" id="3156398"/>
    <lineage>
        <taxon>Bacteria</taxon>
        <taxon>Bacillati</taxon>
        <taxon>Actinomycetota</taxon>
        <taxon>Actinomycetes</taxon>
        <taxon>Kitasatosporales</taxon>
        <taxon>Streptomycetaceae</taxon>
        <taxon>Streptomyces</taxon>
    </lineage>
</organism>
<evidence type="ECO:0000313" key="3">
    <source>
        <dbReference type="EMBL" id="XCJ68935.1"/>
    </source>
</evidence>
<dbReference type="KEGG" id="stac:ABII15_02690"/>
<dbReference type="EMBL" id="CP159534">
    <property type="protein sequence ID" value="XCJ68935.1"/>
    <property type="molecule type" value="Genomic_DNA"/>
</dbReference>
<dbReference type="InterPro" id="IPR029021">
    <property type="entry name" value="Prot-tyrosine_phosphatase-like"/>
</dbReference>
<dbReference type="SUPFAM" id="SSF52799">
    <property type="entry name" value="(Phosphotyrosine protein) phosphatases II"/>
    <property type="match status" value="1"/>
</dbReference>
<evidence type="ECO:0000256" key="1">
    <source>
        <dbReference type="SAM" id="MobiDB-lite"/>
    </source>
</evidence>
<dbReference type="RefSeq" id="WP_353940617.1">
    <property type="nucleotide sequence ID" value="NZ_CP159534.1"/>
</dbReference>
<keyword evidence="2" id="KW-0732">Signal</keyword>
<reference evidence="3" key="1">
    <citation type="submission" date="2024-06" db="EMBL/GenBank/DDBJ databases">
        <title>Streptomyces sp. strain HUAS MG91 genome sequences.</title>
        <authorList>
            <person name="Mo P."/>
        </authorList>
    </citation>
    <scope>NUCLEOTIDE SEQUENCE</scope>
    <source>
        <strain evidence="3">HUAS MG91</strain>
    </source>
</reference>
<dbReference type="Gene3D" id="3.90.190.10">
    <property type="entry name" value="Protein tyrosine phosphatase superfamily"/>
    <property type="match status" value="1"/>
</dbReference>
<evidence type="ECO:0000256" key="2">
    <source>
        <dbReference type="SAM" id="SignalP"/>
    </source>
</evidence>
<feature type="region of interest" description="Disordered" evidence="1">
    <location>
        <begin position="73"/>
        <end position="94"/>
    </location>
</feature>
<keyword evidence="3" id="KW-0378">Hydrolase</keyword>
<protein>
    <submittedName>
        <fullName evidence="3">Tyrosine-protein phosphatase</fullName>
        <ecNumber evidence="3">3.1.3.48</ecNumber>
    </submittedName>
</protein>
<sequence>MQPRRLTAAALATLVLTGTAALAHPALAEPHTPATTAERAAAQPVPFTQAAAHLATDGSYTLSWSSPAAHVQVTAHTKPDASDPGTPLGSAAGTGTLTVPAGALAADRRWYFELTPDTGGAYVVAERSLGIASAKNFRDAGGYRTSDGRWVKYGIVYRSNKLSGLTAAEQQRVVDQGITHDIDLRNYFERKDEPDKVPAGVTYQVADVVSLAHGVSFHDPALMTLAQAIAAGLFSGSSDLGQSIGYPFMVNFVGADHAFKDLLTAVNSNTGATVYHCSAGKDRTGWGTAVLLTLLGVPRATVEADFLASNDYTGNPDAVELSWLRAAFAEVDHIYGSFDAYLHKGLGLDDATIQSLRNRLLTP</sequence>
<gene>
    <name evidence="3" type="ORF">ABII15_02690</name>
</gene>
<name>A0AAU8IKX7_9ACTN</name>
<dbReference type="InterPro" id="IPR026893">
    <property type="entry name" value="Tyr/Ser_Pase_IphP-type"/>
</dbReference>
<accession>A0AAU8IKX7</accession>
<dbReference type="Pfam" id="PF13350">
    <property type="entry name" value="Y_phosphatase3"/>
    <property type="match status" value="1"/>
</dbReference>
<feature type="signal peptide" evidence="2">
    <location>
        <begin position="1"/>
        <end position="28"/>
    </location>
</feature>